<dbReference type="EMBL" id="SIDB01000010">
    <property type="protein sequence ID" value="KAI3427283.1"/>
    <property type="molecule type" value="Genomic_DNA"/>
</dbReference>
<feature type="region of interest" description="Disordered" evidence="1">
    <location>
        <begin position="164"/>
        <end position="187"/>
    </location>
</feature>
<keyword evidence="2" id="KW-0732">Signal</keyword>
<reference evidence="3" key="1">
    <citation type="journal article" date="2019" name="Plant J.">
        <title>Chlorella vulgaris genome assembly and annotation reveals the molecular basis for metabolic acclimation to high light conditions.</title>
        <authorList>
            <person name="Cecchin M."/>
            <person name="Marcolungo L."/>
            <person name="Rossato M."/>
            <person name="Girolomoni L."/>
            <person name="Cosentino E."/>
            <person name="Cuine S."/>
            <person name="Li-Beisson Y."/>
            <person name="Delledonne M."/>
            <person name="Ballottari M."/>
        </authorList>
    </citation>
    <scope>NUCLEOTIDE SEQUENCE</scope>
    <source>
        <strain evidence="3">211/11P</strain>
    </source>
</reference>
<accession>A0A9D4TJM6</accession>
<dbReference type="AlphaFoldDB" id="A0A9D4TJM6"/>
<organism evidence="3 4">
    <name type="scientific">Chlorella vulgaris</name>
    <name type="common">Green alga</name>
    <dbReference type="NCBI Taxonomy" id="3077"/>
    <lineage>
        <taxon>Eukaryota</taxon>
        <taxon>Viridiplantae</taxon>
        <taxon>Chlorophyta</taxon>
        <taxon>core chlorophytes</taxon>
        <taxon>Trebouxiophyceae</taxon>
        <taxon>Chlorellales</taxon>
        <taxon>Chlorellaceae</taxon>
        <taxon>Chlorella clade</taxon>
        <taxon>Chlorella</taxon>
    </lineage>
</organism>
<gene>
    <name evidence="3" type="ORF">D9Q98_007215</name>
</gene>
<keyword evidence="4" id="KW-1185">Reference proteome</keyword>
<feature type="region of interest" description="Disordered" evidence="1">
    <location>
        <begin position="30"/>
        <end position="54"/>
    </location>
</feature>
<evidence type="ECO:0000256" key="1">
    <source>
        <dbReference type="SAM" id="MobiDB-lite"/>
    </source>
</evidence>
<sequence>MHGAIVFAVVLLPALVMMADIARRCITRGSQTSPETDVKPSGSPPGGAAARPGWDHFNELPLRPVFLHVRGFSIEPDARGEAERGLRRAIELAQACRDGGGPVLTTAPPGAATQPTVISAWRQNVTWTAKVQVPANTATVLLSASSALRMKGITVQPWRPLRPSKVKGQRLQSGFGASEAHTRVSAA</sequence>
<reference evidence="3" key="2">
    <citation type="submission" date="2020-11" db="EMBL/GenBank/DDBJ databases">
        <authorList>
            <person name="Cecchin M."/>
            <person name="Marcolungo L."/>
            <person name="Rossato M."/>
            <person name="Girolomoni L."/>
            <person name="Cosentino E."/>
            <person name="Cuine S."/>
            <person name="Li-Beisson Y."/>
            <person name="Delledonne M."/>
            <person name="Ballottari M."/>
        </authorList>
    </citation>
    <scope>NUCLEOTIDE SEQUENCE</scope>
    <source>
        <strain evidence="3">211/11P</strain>
        <tissue evidence="3">Whole cell</tissue>
    </source>
</reference>
<comment type="caution">
    <text evidence="3">The sequence shown here is derived from an EMBL/GenBank/DDBJ whole genome shotgun (WGS) entry which is preliminary data.</text>
</comment>
<evidence type="ECO:0000313" key="3">
    <source>
        <dbReference type="EMBL" id="KAI3427283.1"/>
    </source>
</evidence>
<proteinExistence type="predicted"/>
<feature type="chain" id="PRO_5038603197" evidence="2">
    <location>
        <begin position="19"/>
        <end position="187"/>
    </location>
</feature>
<name>A0A9D4TJM6_CHLVU</name>
<feature type="signal peptide" evidence="2">
    <location>
        <begin position="1"/>
        <end position="18"/>
    </location>
</feature>
<evidence type="ECO:0000256" key="2">
    <source>
        <dbReference type="SAM" id="SignalP"/>
    </source>
</evidence>
<dbReference type="Proteomes" id="UP001055712">
    <property type="component" value="Unassembled WGS sequence"/>
</dbReference>
<evidence type="ECO:0000313" key="4">
    <source>
        <dbReference type="Proteomes" id="UP001055712"/>
    </source>
</evidence>
<protein>
    <submittedName>
        <fullName evidence="3">Uncharacterized protein</fullName>
    </submittedName>
</protein>